<dbReference type="RefSeq" id="WP_161858233.1">
    <property type="nucleotide sequence ID" value="NZ_CP047491.1"/>
</dbReference>
<gene>
    <name evidence="3" type="ORF">GTQ55_07855</name>
    <name evidence="2" type="ORF">HNQ53_000818</name>
</gene>
<dbReference type="AlphaFoldDB" id="A0A6P1TB90"/>
<dbReference type="OrthoDB" id="8591832at2"/>
<protein>
    <submittedName>
        <fullName evidence="3">DUF3429 family protein</fullName>
    </submittedName>
</protein>
<name>A0A6P1TB90_9GAMM</name>
<evidence type="ECO:0000313" key="2">
    <source>
        <dbReference type="EMBL" id="MBB5210630.1"/>
    </source>
</evidence>
<keyword evidence="1" id="KW-0472">Membrane</keyword>
<reference evidence="2 5" key="2">
    <citation type="submission" date="2020-08" db="EMBL/GenBank/DDBJ databases">
        <title>Genomic Encyclopedia of Type Strains, Phase IV (KMG-IV): sequencing the most valuable type-strain genomes for metagenomic binning, comparative biology and taxonomic classification.</title>
        <authorList>
            <person name="Goeker M."/>
        </authorList>
    </citation>
    <scope>NUCLEOTIDE SEQUENCE [LARGE SCALE GENOMIC DNA]</scope>
    <source>
        <strain evidence="2 5">DSM 11525</strain>
    </source>
</reference>
<dbReference type="InterPro" id="IPR021836">
    <property type="entry name" value="DUF3429"/>
</dbReference>
<sequence length="154" mass="17540">MRSNQAHDAISTRLFDGLAYLGVLPFVIGIVMAYADFRFAGIDGRLWFTAYSSVILSFLCGVWWGGALNRLDHSHRLALMLLSNVVCLIGWCALLFYRFPFSLPVLAASYLFVERAEARLKPNLPYFAGYFESRSRVTYLVVFCHLVMIGVLWR</sequence>
<dbReference type="EMBL" id="JACHHR010000001">
    <property type="protein sequence ID" value="MBB5210630.1"/>
    <property type="molecule type" value="Genomic_DNA"/>
</dbReference>
<evidence type="ECO:0000313" key="4">
    <source>
        <dbReference type="Proteomes" id="UP000464675"/>
    </source>
</evidence>
<keyword evidence="4" id="KW-1185">Reference proteome</keyword>
<keyword evidence="1" id="KW-1133">Transmembrane helix</keyword>
<organism evidence="2 5">
    <name type="scientific">Microbulbifer hydrolyticus</name>
    <dbReference type="NCBI Taxonomy" id="48074"/>
    <lineage>
        <taxon>Bacteria</taxon>
        <taxon>Pseudomonadati</taxon>
        <taxon>Pseudomonadota</taxon>
        <taxon>Gammaproteobacteria</taxon>
        <taxon>Cellvibrionales</taxon>
        <taxon>Microbulbiferaceae</taxon>
        <taxon>Microbulbifer</taxon>
    </lineage>
</organism>
<proteinExistence type="predicted"/>
<feature type="transmembrane region" description="Helical" evidence="1">
    <location>
        <begin position="46"/>
        <end position="65"/>
    </location>
</feature>
<dbReference type="Proteomes" id="UP000464675">
    <property type="component" value="Chromosome"/>
</dbReference>
<reference evidence="3 4" key="1">
    <citation type="submission" date="2020-01" db="EMBL/GenBank/DDBJ databases">
        <title>The possibility of degradation of plastic by Microbulbifer hydrolyticus IRE-31.</title>
        <authorList>
            <person name="Liu L."/>
        </authorList>
    </citation>
    <scope>NUCLEOTIDE SEQUENCE [LARGE SCALE GENOMIC DNA]</scope>
    <source>
        <strain evidence="3 4">IRE-31</strain>
    </source>
</reference>
<feature type="transmembrane region" description="Helical" evidence="1">
    <location>
        <begin position="12"/>
        <end position="34"/>
    </location>
</feature>
<evidence type="ECO:0000313" key="3">
    <source>
        <dbReference type="EMBL" id="QHQ38906.1"/>
    </source>
</evidence>
<evidence type="ECO:0000313" key="5">
    <source>
        <dbReference type="Proteomes" id="UP000563601"/>
    </source>
</evidence>
<evidence type="ECO:0000256" key="1">
    <source>
        <dbReference type="SAM" id="Phobius"/>
    </source>
</evidence>
<dbReference type="EMBL" id="CP047491">
    <property type="protein sequence ID" value="QHQ38906.1"/>
    <property type="molecule type" value="Genomic_DNA"/>
</dbReference>
<feature type="transmembrane region" description="Helical" evidence="1">
    <location>
        <begin position="77"/>
        <end position="97"/>
    </location>
</feature>
<dbReference type="Proteomes" id="UP000563601">
    <property type="component" value="Unassembled WGS sequence"/>
</dbReference>
<feature type="transmembrane region" description="Helical" evidence="1">
    <location>
        <begin position="137"/>
        <end position="153"/>
    </location>
</feature>
<keyword evidence="1" id="KW-0812">Transmembrane</keyword>
<accession>A0A6P1TB90</accession>
<dbReference type="Pfam" id="PF11911">
    <property type="entry name" value="DUF3429"/>
    <property type="match status" value="1"/>
</dbReference>